<proteinExistence type="predicted"/>
<evidence type="ECO:0000313" key="1">
    <source>
        <dbReference type="EMBL" id="EGG51039.1"/>
    </source>
</evidence>
<organism evidence="1 2">
    <name type="scientific">Parasutterella excrementihominis YIT 11859</name>
    <dbReference type="NCBI Taxonomy" id="762966"/>
    <lineage>
        <taxon>Bacteria</taxon>
        <taxon>Pseudomonadati</taxon>
        <taxon>Pseudomonadota</taxon>
        <taxon>Betaproteobacteria</taxon>
        <taxon>Burkholderiales</taxon>
        <taxon>Sutterellaceae</taxon>
        <taxon>Parasutterella</taxon>
    </lineage>
</organism>
<comment type="caution">
    <text evidence="1">The sequence shown here is derived from an EMBL/GenBank/DDBJ whole genome shotgun (WGS) entry which is preliminary data.</text>
</comment>
<dbReference type="EMBL" id="AFBP01000093">
    <property type="protein sequence ID" value="EGG51039.1"/>
    <property type="molecule type" value="Genomic_DNA"/>
</dbReference>
<accession>F3QNB5</accession>
<name>F3QNB5_9BURK</name>
<keyword evidence="2" id="KW-1185">Reference proteome</keyword>
<protein>
    <submittedName>
        <fullName evidence="1">Uncharacterized protein</fullName>
    </submittedName>
</protein>
<reference evidence="1 2" key="1">
    <citation type="submission" date="2011-02" db="EMBL/GenBank/DDBJ databases">
        <authorList>
            <person name="Weinstock G."/>
            <person name="Sodergren E."/>
            <person name="Clifton S."/>
            <person name="Fulton L."/>
            <person name="Fulton B."/>
            <person name="Courtney L."/>
            <person name="Fronick C."/>
            <person name="Harrison M."/>
            <person name="Strong C."/>
            <person name="Farmer C."/>
            <person name="Delahaunty K."/>
            <person name="Markovic C."/>
            <person name="Hall O."/>
            <person name="Minx P."/>
            <person name="Tomlinson C."/>
            <person name="Mitreva M."/>
            <person name="Hou S."/>
            <person name="Chen J."/>
            <person name="Wollam A."/>
            <person name="Pepin K.H."/>
            <person name="Johnson M."/>
            <person name="Bhonagiri V."/>
            <person name="Zhang X."/>
            <person name="Suruliraj S."/>
            <person name="Warren W."/>
            <person name="Chinwalla A."/>
            <person name="Mardis E.R."/>
            <person name="Wilson R.K."/>
        </authorList>
    </citation>
    <scope>NUCLEOTIDE SEQUENCE [LARGE SCALE GENOMIC DNA]</scope>
    <source>
        <strain evidence="1 2">YIT 11859</strain>
    </source>
</reference>
<dbReference type="Proteomes" id="UP000005156">
    <property type="component" value="Unassembled WGS sequence"/>
</dbReference>
<dbReference type="AlphaFoldDB" id="F3QNB5"/>
<gene>
    <name evidence="1" type="ORF">HMPREF9439_02446</name>
</gene>
<dbReference type="HOGENOM" id="CLU_3255238_0_0_4"/>
<sequence length="42" mass="4833">MKLFAYSDLDLKKKEETAITVTPPLFIFSSYASEKQSKLFCI</sequence>
<evidence type="ECO:0000313" key="2">
    <source>
        <dbReference type="Proteomes" id="UP000005156"/>
    </source>
</evidence>